<dbReference type="PANTHER" id="PTHR12411">
    <property type="entry name" value="CYSTEINE PROTEASE FAMILY C1-RELATED"/>
    <property type="match status" value="1"/>
</dbReference>
<evidence type="ECO:0000256" key="2">
    <source>
        <dbReference type="ARBA" id="ARBA00022670"/>
    </source>
</evidence>
<dbReference type="PRINTS" id="PR00705">
    <property type="entry name" value="PAPAIN"/>
</dbReference>
<evidence type="ECO:0000256" key="5">
    <source>
        <dbReference type="ARBA" id="ARBA00022807"/>
    </source>
</evidence>
<evidence type="ECO:0000256" key="4">
    <source>
        <dbReference type="ARBA" id="ARBA00022801"/>
    </source>
</evidence>
<name>T1K127_TETUR</name>
<dbReference type="GO" id="GO:0006508">
    <property type="term" value="P:proteolysis"/>
    <property type="evidence" value="ECO:0007669"/>
    <property type="project" value="UniProtKB-KW"/>
</dbReference>
<keyword evidence="3 7" id="KW-0732">Signal</keyword>
<dbReference type="HOGENOM" id="CLU_012184_3_3_1"/>
<dbReference type="AlphaFoldDB" id="T1K127"/>
<keyword evidence="2" id="KW-0645">Protease</keyword>
<evidence type="ECO:0000256" key="3">
    <source>
        <dbReference type="ARBA" id="ARBA00022729"/>
    </source>
</evidence>
<reference evidence="9" key="2">
    <citation type="submission" date="2015-06" db="UniProtKB">
        <authorList>
            <consortium name="EnsemblMetazoa"/>
        </authorList>
    </citation>
    <scope>IDENTIFICATION</scope>
</reference>
<keyword evidence="6" id="KW-1015">Disulfide bond</keyword>
<dbReference type="GO" id="GO:0004197">
    <property type="term" value="F:cysteine-type endopeptidase activity"/>
    <property type="evidence" value="ECO:0007669"/>
    <property type="project" value="InterPro"/>
</dbReference>
<keyword evidence="10" id="KW-1185">Reference proteome</keyword>
<dbReference type="Pfam" id="PF00112">
    <property type="entry name" value="Peptidase_C1"/>
    <property type="match status" value="1"/>
</dbReference>
<evidence type="ECO:0000259" key="8">
    <source>
        <dbReference type="SMART" id="SM00645"/>
    </source>
</evidence>
<dbReference type="Proteomes" id="UP000015104">
    <property type="component" value="Unassembled WGS sequence"/>
</dbReference>
<dbReference type="Gene3D" id="3.90.70.10">
    <property type="entry name" value="Cysteine proteinases"/>
    <property type="match status" value="1"/>
</dbReference>
<evidence type="ECO:0000256" key="6">
    <source>
        <dbReference type="ARBA" id="ARBA00023157"/>
    </source>
</evidence>
<keyword evidence="5" id="KW-0788">Thiol protease</keyword>
<dbReference type="SMART" id="SM00645">
    <property type="entry name" value="Pept_C1"/>
    <property type="match status" value="1"/>
</dbReference>
<dbReference type="Pfam" id="PF08127">
    <property type="entry name" value="Propeptide_C1"/>
    <property type="match status" value="1"/>
</dbReference>
<dbReference type="InterPro" id="IPR038765">
    <property type="entry name" value="Papain-like_cys_pep_sf"/>
</dbReference>
<evidence type="ECO:0000256" key="1">
    <source>
        <dbReference type="ARBA" id="ARBA00008455"/>
    </source>
</evidence>
<reference evidence="10" key="1">
    <citation type="submission" date="2011-08" db="EMBL/GenBank/DDBJ databases">
        <authorList>
            <person name="Rombauts S."/>
        </authorList>
    </citation>
    <scope>NUCLEOTIDE SEQUENCE</scope>
    <source>
        <strain evidence="10">London</strain>
    </source>
</reference>
<sequence>MKSLIFLVLSLSLAYGGRVFTQADVHPLSDEMIDRINSIGTTWKAGRNFDGSSLPYVKRLLGAKRGSSKKLRQVHHEINEELPESFDAREAWPNCTQIRTIRDQGNCGSSWAFSPVEVMSDRICIASHGALQVSLSAQEIVACSNLGGCDGGLQVFVYDYYSSEGIVTGGSYRGDGCMPYDFEPCMHGGEGPIPTCPETPIPTPSCSKKCVAGYDKTFEEDKHYGLVSHVLSSDPKQMMKEIMTNGPISSGITFSTQNPLLIFPIELNLLAFLLGVYQKTTNHSLGAQFVRIIGWGTENGVDYWLVANSWNEYWGDKGNDECHIEDDIVAGLPKL</sequence>
<dbReference type="CDD" id="cd02620">
    <property type="entry name" value="Peptidase_C1A_CathepsinB"/>
    <property type="match status" value="1"/>
</dbReference>
<feature type="domain" description="Peptidase C1A papain C-terminal" evidence="8">
    <location>
        <begin position="82"/>
        <end position="332"/>
    </location>
</feature>
<dbReference type="InterPro" id="IPR012599">
    <property type="entry name" value="Propeptide_C1A"/>
</dbReference>
<proteinExistence type="inferred from homology"/>
<dbReference type="eggNOG" id="KOG1543">
    <property type="taxonomic scope" value="Eukaryota"/>
</dbReference>
<dbReference type="InterPro" id="IPR000668">
    <property type="entry name" value="Peptidase_C1A_C"/>
</dbReference>
<dbReference type="InterPro" id="IPR013128">
    <property type="entry name" value="Peptidase_C1A"/>
</dbReference>
<evidence type="ECO:0000313" key="10">
    <source>
        <dbReference type="Proteomes" id="UP000015104"/>
    </source>
</evidence>
<dbReference type="EMBL" id="CAEY01001142">
    <property type="status" value="NOT_ANNOTATED_CDS"/>
    <property type="molecule type" value="Genomic_DNA"/>
</dbReference>
<evidence type="ECO:0000313" key="9">
    <source>
        <dbReference type="EnsemblMetazoa" id="tetur03g09997.1"/>
    </source>
</evidence>
<organism evidence="9 10">
    <name type="scientific">Tetranychus urticae</name>
    <name type="common">Two-spotted spider mite</name>
    <dbReference type="NCBI Taxonomy" id="32264"/>
    <lineage>
        <taxon>Eukaryota</taxon>
        <taxon>Metazoa</taxon>
        <taxon>Ecdysozoa</taxon>
        <taxon>Arthropoda</taxon>
        <taxon>Chelicerata</taxon>
        <taxon>Arachnida</taxon>
        <taxon>Acari</taxon>
        <taxon>Acariformes</taxon>
        <taxon>Trombidiformes</taxon>
        <taxon>Prostigmata</taxon>
        <taxon>Eleutherengona</taxon>
        <taxon>Raphignathae</taxon>
        <taxon>Tetranychoidea</taxon>
        <taxon>Tetranychidae</taxon>
        <taxon>Tetranychus</taxon>
    </lineage>
</organism>
<comment type="similarity">
    <text evidence="1">Belongs to the peptidase C1 family.</text>
</comment>
<dbReference type="EnsemblMetazoa" id="tetur03g09997.1">
    <property type="protein sequence ID" value="tetur03g09997.1"/>
    <property type="gene ID" value="tetur03g09997"/>
</dbReference>
<evidence type="ECO:0000256" key="7">
    <source>
        <dbReference type="SAM" id="SignalP"/>
    </source>
</evidence>
<keyword evidence="4" id="KW-0378">Hydrolase</keyword>
<dbReference type="SUPFAM" id="SSF54001">
    <property type="entry name" value="Cysteine proteinases"/>
    <property type="match status" value="1"/>
</dbReference>
<feature type="signal peptide" evidence="7">
    <location>
        <begin position="1"/>
        <end position="16"/>
    </location>
</feature>
<protein>
    <recommendedName>
        <fullName evidence="8">Peptidase C1A papain C-terminal domain-containing protein</fullName>
    </recommendedName>
</protein>
<feature type="chain" id="PRO_5018687364" description="Peptidase C1A papain C-terminal domain-containing protein" evidence="7">
    <location>
        <begin position="17"/>
        <end position="335"/>
    </location>
</feature>
<accession>T1K127</accession>